<feature type="region of interest" description="Disordered" evidence="1">
    <location>
        <begin position="267"/>
        <end position="398"/>
    </location>
</feature>
<accession>G6ED20</accession>
<feature type="region of interest" description="Disordered" evidence="1">
    <location>
        <begin position="1"/>
        <end position="23"/>
    </location>
</feature>
<dbReference type="OrthoDB" id="9790252at2"/>
<sequence>MEDVESNGAAVSPTSAGSRLRQAREAAGLTRADIATQTKIAERHLIAIEEDRFNDLAARTYAVGFSRAYARALGIDEVEIADQVREQLHAGDHLRSELVEPSFEPGDPARVPPVRMAWIAAAGVVVVVGLLLAFWGSFLSPEGKLPDLIADKPAATASKAPAQGPAAVPSQAAANTGPVVMTATADRVWVKVTDADGKQLLQKELALGESWTVPQDAAGPELRTARPDALQLTVGGQAVPEISDKPTLVSGVSLAAADVLARGTGRAASPATQAVPAPAPAQTPRTIAVPTRDPAPSAQADRSGPLPTPSPTPVAASRASAPAPLASPRPAAPRPAPTASAPVRAKPSVAAATAAPSGAASAKPAPQAKPTDTAAPLPTPSPTPSPRPSDPVVSTVSE</sequence>
<reference evidence="4 5" key="1">
    <citation type="journal article" date="2012" name="J. Bacteriol.">
        <title>Genome sequence of benzo(a)pyrene-degrading bacterium Novosphingobium pentaromativorans US6-1.</title>
        <authorList>
            <person name="Luo Y.R."/>
            <person name="Kang S.G."/>
            <person name="Kim S.J."/>
            <person name="Kim M.R."/>
            <person name="Li N."/>
            <person name="Lee J.H."/>
            <person name="Kwon K.K."/>
        </authorList>
    </citation>
    <scope>NUCLEOTIDE SEQUENCE [LARGE SCALE GENOMIC DNA]</scope>
    <source>
        <strain evidence="4 5">US6-1</strain>
    </source>
</reference>
<dbReference type="InterPro" id="IPR010982">
    <property type="entry name" value="Lambda_DNA-bd_dom_sf"/>
</dbReference>
<keyword evidence="2" id="KW-1133">Transmembrane helix</keyword>
<dbReference type="Proteomes" id="UP000004030">
    <property type="component" value="Unassembled WGS sequence"/>
</dbReference>
<evidence type="ECO:0000313" key="5">
    <source>
        <dbReference type="Proteomes" id="UP000004030"/>
    </source>
</evidence>
<dbReference type="STRING" id="1088721.JI59_08880"/>
<dbReference type="eggNOG" id="COG1426">
    <property type="taxonomic scope" value="Bacteria"/>
</dbReference>
<name>G6ED20_9SPHN</name>
<keyword evidence="2" id="KW-0472">Membrane</keyword>
<feature type="compositionally biased region" description="Pro residues" evidence="1">
    <location>
        <begin position="325"/>
        <end position="336"/>
    </location>
</feature>
<dbReference type="InterPro" id="IPR025194">
    <property type="entry name" value="RodZ-like_C"/>
</dbReference>
<dbReference type="Pfam" id="PF13464">
    <property type="entry name" value="RodZ_C"/>
    <property type="match status" value="1"/>
</dbReference>
<dbReference type="KEGG" id="npn:JI59_08880"/>
<dbReference type="Pfam" id="PF13413">
    <property type="entry name" value="HTH_25"/>
    <property type="match status" value="1"/>
</dbReference>
<evidence type="ECO:0000313" key="4">
    <source>
        <dbReference type="EMBL" id="EHJ60859.1"/>
    </source>
</evidence>
<dbReference type="EMBL" id="AGFM01000030">
    <property type="protein sequence ID" value="EHJ60859.1"/>
    <property type="molecule type" value="Genomic_DNA"/>
</dbReference>
<feature type="compositionally biased region" description="Low complexity" evidence="1">
    <location>
        <begin position="267"/>
        <end position="284"/>
    </location>
</feature>
<evidence type="ECO:0000256" key="2">
    <source>
        <dbReference type="SAM" id="Phobius"/>
    </source>
</evidence>
<feature type="domain" description="HTH cro/C1-type" evidence="3">
    <location>
        <begin position="19"/>
        <end position="80"/>
    </location>
</feature>
<comment type="caution">
    <text evidence="4">The sequence shown here is derived from an EMBL/GenBank/DDBJ whole genome shotgun (WGS) entry which is preliminary data.</text>
</comment>
<feature type="compositionally biased region" description="Low complexity" evidence="1">
    <location>
        <begin position="337"/>
        <end position="376"/>
    </location>
</feature>
<keyword evidence="5" id="KW-1185">Reference proteome</keyword>
<dbReference type="InterPro" id="IPR001387">
    <property type="entry name" value="Cro/C1-type_HTH"/>
</dbReference>
<dbReference type="AlphaFoldDB" id="G6ED20"/>
<dbReference type="SUPFAM" id="SSF47413">
    <property type="entry name" value="lambda repressor-like DNA-binding domains"/>
    <property type="match status" value="1"/>
</dbReference>
<dbReference type="PANTHER" id="PTHR34475">
    <property type="match status" value="1"/>
</dbReference>
<dbReference type="GO" id="GO:0003677">
    <property type="term" value="F:DNA binding"/>
    <property type="evidence" value="ECO:0007669"/>
    <property type="project" value="InterPro"/>
</dbReference>
<dbReference type="CDD" id="cd00093">
    <property type="entry name" value="HTH_XRE"/>
    <property type="match status" value="1"/>
</dbReference>
<dbReference type="Gene3D" id="1.10.260.40">
    <property type="entry name" value="lambda repressor-like DNA-binding domains"/>
    <property type="match status" value="1"/>
</dbReference>
<proteinExistence type="predicted"/>
<organism evidence="4 5">
    <name type="scientific">Novosphingobium pentaromativorans US6-1</name>
    <dbReference type="NCBI Taxonomy" id="1088721"/>
    <lineage>
        <taxon>Bacteria</taxon>
        <taxon>Pseudomonadati</taxon>
        <taxon>Pseudomonadota</taxon>
        <taxon>Alphaproteobacteria</taxon>
        <taxon>Sphingomonadales</taxon>
        <taxon>Sphingomonadaceae</taxon>
        <taxon>Novosphingobium</taxon>
    </lineage>
</organism>
<feature type="compositionally biased region" description="Low complexity" evidence="1">
    <location>
        <begin position="313"/>
        <end position="324"/>
    </location>
</feature>
<dbReference type="RefSeq" id="WP_007013156.1">
    <property type="nucleotide sequence ID" value="NZ_AGFM01000030.1"/>
</dbReference>
<feature type="transmembrane region" description="Helical" evidence="2">
    <location>
        <begin position="117"/>
        <end position="138"/>
    </location>
</feature>
<evidence type="ECO:0000256" key="1">
    <source>
        <dbReference type="SAM" id="MobiDB-lite"/>
    </source>
</evidence>
<feature type="compositionally biased region" description="Pro residues" evidence="1">
    <location>
        <begin position="377"/>
        <end position="389"/>
    </location>
</feature>
<dbReference type="PATRIC" id="fig|1088721.3.peg.2221"/>
<dbReference type="PANTHER" id="PTHR34475:SF1">
    <property type="entry name" value="CYTOSKELETON PROTEIN RODZ"/>
    <property type="match status" value="1"/>
</dbReference>
<dbReference type="SMART" id="SM00530">
    <property type="entry name" value="HTH_XRE"/>
    <property type="match status" value="1"/>
</dbReference>
<protein>
    <recommendedName>
        <fullName evidence="3">HTH cro/C1-type domain-containing protein</fullName>
    </recommendedName>
</protein>
<dbReference type="InterPro" id="IPR050400">
    <property type="entry name" value="Bact_Cytoskel_RodZ"/>
</dbReference>
<gene>
    <name evidence="4" type="ORF">NSU_2241</name>
</gene>
<evidence type="ECO:0000259" key="3">
    <source>
        <dbReference type="SMART" id="SM00530"/>
    </source>
</evidence>
<keyword evidence="2" id="KW-0812">Transmembrane</keyword>